<reference evidence="2 3" key="1">
    <citation type="journal article" date="2021" name="Environ. Microbiol.">
        <title>Gene family expansions and transcriptome signatures uncover fungal adaptations to wood decay.</title>
        <authorList>
            <person name="Hage H."/>
            <person name="Miyauchi S."/>
            <person name="Viragh M."/>
            <person name="Drula E."/>
            <person name="Min B."/>
            <person name="Chaduli D."/>
            <person name="Navarro D."/>
            <person name="Favel A."/>
            <person name="Norest M."/>
            <person name="Lesage-Meessen L."/>
            <person name="Balint B."/>
            <person name="Merenyi Z."/>
            <person name="de Eugenio L."/>
            <person name="Morin E."/>
            <person name="Martinez A.T."/>
            <person name="Baldrian P."/>
            <person name="Stursova M."/>
            <person name="Martinez M.J."/>
            <person name="Novotny C."/>
            <person name="Magnuson J.K."/>
            <person name="Spatafora J.W."/>
            <person name="Maurice S."/>
            <person name="Pangilinan J."/>
            <person name="Andreopoulos W."/>
            <person name="LaButti K."/>
            <person name="Hundley H."/>
            <person name="Na H."/>
            <person name="Kuo A."/>
            <person name="Barry K."/>
            <person name="Lipzen A."/>
            <person name="Henrissat B."/>
            <person name="Riley R."/>
            <person name="Ahrendt S."/>
            <person name="Nagy L.G."/>
            <person name="Grigoriev I.V."/>
            <person name="Martin F."/>
            <person name="Rosso M.N."/>
        </authorList>
    </citation>
    <scope>NUCLEOTIDE SEQUENCE [LARGE SCALE GENOMIC DNA]</scope>
    <source>
        <strain evidence="2 3">CIRM-BRFM 1785</strain>
    </source>
</reference>
<evidence type="ECO:0008006" key="4">
    <source>
        <dbReference type="Google" id="ProtNLM"/>
    </source>
</evidence>
<protein>
    <recommendedName>
        <fullName evidence="4">Secreted protein</fullName>
    </recommendedName>
</protein>
<dbReference type="Proteomes" id="UP000814176">
    <property type="component" value="Unassembled WGS sequence"/>
</dbReference>
<sequence>MTACLLSLVPWMRSSTWSLESCPAPRGYERARDRGSEAVDTRGSRCLGCVNPSVVRFDSDMVNGWQSAAASRSSRTIRGLKLQPLVTY</sequence>
<feature type="signal peptide" evidence="1">
    <location>
        <begin position="1"/>
        <end position="18"/>
    </location>
</feature>
<evidence type="ECO:0000313" key="2">
    <source>
        <dbReference type="EMBL" id="KAH9835416.1"/>
    </source>
</evidence>
<gene>
    <name evidence="2" type="ORF">C8Q71DRAFT_765763</name>
</gene>
<keyword evidence="1" id="KW-0732">Signal</keyword>
<dbReference type="RefSeq" id="XP_047777849.1">
    <property type="nucleotide sequence ID" value="XM_047924151.1"/>
</dbReference>
<proteinExistence type="predicted"/>
<organism evidence="2 3">
    <name type="scientific">Rhodofomes roseus</name>
    <dbReference type="NCBI Taxonomy" id="34475"/>
    <lineage>
        <taxon>Eukaryota</taxon>
        <taxon>Fungi</taxon>
        <taxon>Dikarya</taxon>
        <taxon>Basidiomycota</taxon>
        <taxon>Agaricomycotina</taxon>
        <taxon>Agaricomycetes</taxon>
        <taxon>Polyporales</taxon>
        <taxon>Rhodofomes</taxon>
    </lineage>
</organism>
<comment type="caution">
    <text evidence="2">The sequence shown here is derived from an EMBL/GenBank/DDBJ whole genome shotgun (WGS) entry which is preliminary data.</text>
</comment>
<evidence type="ECO:0000313" key="3">
    <source>
        <dbReference type="Proteomes" id="UP000814176"/>
    </source>
</evidence>
<keyword evidence="3" id="KW-1185">Reference proteome</keyword>
<dbReference type="GeneID" id="72004883"/>
<evidence type="ECO:0000256" key="1">
    <source>
        <dbReference type="SAM" id="SignalP"/>
    </source>
</evidence>
<accession>A0ABQ8KD41</accession>
<feature type="chain" id="PRO_5047205965" description="Secreted protein" evidence="1">
    <location>
        <begin position="19"/>
        <end position="88"/>
    </location>
</feature>
<dbReference type="EMBL" id="JADCUA010000013">
    <property type="protein sequence ID" value="KAH9835416.1"/>
    <property type="molecule type" value="Genomic_DNA"/>
</dbReference>
<name>A0ABQ8KD41_9APHY</name>